<dbReference type="InParanoid" id="A0A2P5AHC7"/>
<name>A0A2P5AHC7_TREOI</name>
<comment type="caution">
    <text evidence="2">The sequence shown here is derived from an EMBL/GenBank/DDBJ whole genome shotgun (WGS) entry which is preliminary data.</text>
</comment>
<sequence>MYFLIAALILYDFVHVSWDYCTYVFTNESCYALCTIVLEPPCLY</sequence>
<organism evidence="2 3">
    <name type="scientific">Trema orientale</name>
    <name type="common">Charcoal tree</name>
    <name type="synonym">Celtis orientalis</name>
    <dbReference type="NCBI Taxonomy" id="63057"/>
    <lineage>
        <taxon>Eukaryota</taxon>
        <taxon>Viridiplantae</taxon>
        <taxon>Streptophyta</taxon>
        <taxon>Embryophyta</taxon>
        <taxon>Tracheophyta</taxon>
        <taxon>Spermatophyta</taxon>
        <taxon>Magnoliopsida</taxon>
        <taxon>eudicotyledons</taxon>
        <taxon>Gunneridae</taxon>
        <taxon>Pentapetalae</taxon>
        <taxon>rosids</taxon>
        <taxon>fabids</taxon>
        <taxon>Rosales</taxon>
        <taxon>Cannabaceae</taxon>
        <taxon>Trema</taxon>
    </lineage>
</organism>
<keyword evidence="3" id="KW-1185">Reference proteome</keyword>
<reference evidence="3" key="1">
    <citation type="submission" date="2016-06" db="EMBL/GenBank/DDBJ databases">
        <title>Parallel loss of symbiosis genes in relatives of nitrogen-fixing non-legume Parasponia.</title>
        <authorList>
            <person name="Van Velzen R."/>
            <person name="Holmer R."/>
            <person name="Bu F."/>
            <person name="Rutten L."/>
            <person name="Van Zeijl A."/>
            <person name="Liu W."/>
            <person name="Santuari L."/>
            <person name="Cao Q."/>
            <person name="Sharma T."/>
            <person name="Shen D."/>
            <person name="Roswanjaya Y."/>
            <person name="Wardhani T."/>
            <person name="Kalhor M.S."/>
            <person name="Jansen J."/>
            <person name="Van den Hoogen J."/>
            <person name="Gungor B."/>
            <person name="Hartog M."/>
            <person name="Hontelez J."/>
            <person name="Verver J."/>
            <person name="Yang W.-C."/>
            <person name="Schijlen E."/>
            <person name="Repin R."/>
            <person name="Schilthuizen M."/>
            <person name="Schranz E."/>
            <person name="Heidstra R."/>
            <person name="Miyata K."/>
            <person name="Fedorova E."/>
            <person name="Kohlen W."/>
            <person name="Bisseling T."/>
            <person name="Smit S."/>
            <person name="Geurts R."/>
        </authorList>
    </citation>
    <scope>NUCLEOTIDE SEQUENCE [LARGE SCALE GENOMIC DNA]</scope>
    <source>
        <strain evidence="3">cv. RG33-2</strain>
    </source>
</reference>
<feature type="chain" id="PRO_5015136805" evidence="1">
    <location>
        <begin position="20"/>
        <end position="44"/>
    </location>
</feature>
<accession>A0A2P5AHC7</accession>
<evidence type="ECO:0000313" key="2">
    <source>
        <dbReference type="EMBL" id="PON35948.1"/>
    </source>
</evidence>
<proteinExistence type="predicted"/>
<protein>
    <submittedName>
        <fullName evidence="2">Uncharacterized protein</fullName>
    </submittedName>
</protein>
<keyword evidence="1" id="KW-0732">Signal</keyword>
<dbReference type="EMBL" id="JXTC01000856">
    <property type="protein sequence ID" value="PON35948.1"/>
    <property type="molecule type" value="Genomic_DNA"/>
</dbReference>
<gene>
    <name evidence="2" type="ORF">TorRG33x02_350350</name>
</gene>
<dbReference type="AlphaFoldDB" id="A0A2P5AHC7"/>
<evidence type="ECO:0000256" key="1">
    <source>
        <dbReference type="SAM" id="SignalP"/>
    </source>
</evidence>
<evidence type="ECO:0000313" key="3">
    <source>
        <dbReference type="Proteomes" id="UP000237000"/>
    </source>
</evidence>
<feature type="signal peptide" evidence="1">
    <location>
        <begin position="1"/>
        <end position="19"/>
    </location>
</feature>
<dbReference type="Proteomes" id="UP000237000">
    <property type="component" value="Unassembled WGS sequence"/>
</dbReference>